<gene>
    <name evidence="1" type="ORF">BYL167_LOCUS27247</name>
    <name evidence="2" type="ORF">GIL414_LOCUS31068</name>
</gene>
<dbReference type="AlphaFoldDB" id="A0A8S2W230"/>
<name>A0A8S2W230_9BILA</name>
<reference evidence="2" key="1">
    <citation type="submission" date="2021-02" db="EMBL/GenBank/DDBJ databases">
        <authorList>
            <person name="Nowell W R."/>
        </authorList>
    </citation>
    <scope>NUCLEOTIDE SEQUENCE</scope>
</reference>
<protein>
    <submittedName>
        <fullName evidence="2">Uncharacterized protein</fullName>
    </submittedName>
</protein>
<dbReference type="EMBL" id="CAJOBH010034439">
    <property type="protein sequence ID" value="CAF4294890.1"/>
    <property type="molecule type" value="Genomic_DNA"/>
</dbReference>
<sequence length="33" mass="3978">MTDTSDQQVEFLQCRMILNENDKKKCFITLKKK</sequence>
<organism evidence="2 3">
    <name type="scientific">Rotaria magnacalcarata</name>
    <dbReference type="NCBI Taxonomy" id="392030"/>
    <lineage>
        <taxon>Eukaryota</taxon>
        <taxon>Metazoa</taxon>
        <taxon>Spiralia</taxon>
        <taxon>Gnathifera</taxon>
        <taxon>Rotifera</taxon>
        <taxon>Eurotatoria</taxon>
        <taxon>Bdelloidea</taxon>
        <taxon>Philodinida</taxon>
        <taxon>Philodinidae</taxon>
        <taxon>Rotaria</taxon>
    </lineage>
</organism>
<accession>A0A8S2W230</accession>
<feature type="non-terminal residue" evidence="2">
    <location>
        <position position="1"/>
    </location>
</feature>
<dbReference type="Proteomes" id="UP000681967">
    <property type="component" value="Unassembled WGS sequence"/>
</dbReference>
<evidence type="ECO:0000313" key="2">
    <source>
        <dbReference type="EMBL" id="CAF4420462.1"/>
    </source>
</evidence>
<dbReference type="Proteomes" id="UP000681720">
    <property type="component" value="Unassembled WGS sequence"/>
</dbReference>
<dbReference type="EMBL" id="CAJOBJ010061676">
    <property type="protein sequence ID" value="CAF4420462.1"/>
    <property type="molecule type" value="Genomic_DNA"/>
</dbReference>
<evidence type="ECO:0000313" key="1">
    <source>
        <dbReference type="EMBL" id="CAF4294890.1"/>
    </source>
</evidence>
<comment type="caution">
    <text evidence="2">The sequence shown here is derived from an EMBL/GenBank/DDBJ whole genome shotgun (WGS) entry which is preliminary data.</text>
</comment>
<proteinExistence type="predicted"/>
<evidence type="ECO:0000313" key="3">
    <source>
        <dbReference type="Proteomes" id="UP000681720"/>
    </source>
</evidence>